<accession>A0A5N5JBT7</accession>
<dbReference type="AlphaFoldDB" id="A0A5N5JBT7"/>
<dbReference type="EMBL" id="VDCV01000017">
    <property type="protein sequence ID" value="KAB5516641.1"/>
    <property type="molecule type" value="Genomic_DNA"/>
</dbReference>
<keyword evidence="2" id="KW-1185">Reference proteome</keyword>
<organism evidence="1 2">
    <name type="scientific">Salix brachista</name>
    <dbReference type="NCBI Taxonomy" id="2182728"/>
    <lineage>
        <taxon>Eukaryota</taxon>
        <taxon>Viridiplantae</taxon>
        <taxon>Streptophyta</taxon>
        <taxon>Embryophyta</taxon>
        <taxon>Tracheophyta</taxon>
        <taxon>Spermatophyta</taxon>
        <taxon>Magnoliopsida</taxon>
        <taxon>eudicotyledons</taxon>
        <taxon>Gunneridae</taxon>
        <taxon>Pentapetalae</taxon>
        <taxon>rosids</taxon>
        <taxon>fabids</taxon>
        <taxon>Malpighiales</taxon>
        <taxon>Salicaceae</taxon>
        <taxon>Saliceae</taxon>
        <taxon>Salix</taxon>
    </lineage>
</organism>
<proteinExistence type="predicted"/>
<evidence type="ECO:0000313" key="1">
    <source>
        <dbReference type="EMBL" id="KAB5516641.1"/>
    </source>
</evidence>
<reference evidence="2" key="1">
    <citation type="journal article" date="2019" name="Gigascience">
        <title>De novo genome assembly of the endangered Acer yangbiense, a plant species with extremely small populations endemic to Yunnan Province, China.</title>
        <authorList>
            <person name="Yang J."/>
            <person name="Wariss H.M."/>
            <person name="Tao L."/>
            <person name="Zhang R."/>
            <person name="Yun Q."/>
            <person name="Hollingsworth P."/>
            <person name="Dao Z."/>
            <person name="Luo G."/>
            <person name="Guo H."/>
            <person name="Ma Y."/>
            <person name="Sun W."/>
        </authorList>
    </citation>
    <scope>NUCLEOTIDE SEQUENCE [LARGE SCALE GENOMIC DNA]</scope>
    <source>
        <strain evidence="2">cv. br00</strain>
    </source>
</reference>
<gene>
    <name evidence="1" type="ORF">DKX38_027289</name>
</gene>
<name>A0A5N5JBT7_9ROSI</name>
<dbReference type="Proteomes" id="UP000326939">
    <property type="component" value="Chromosome 17"/>
</dbReference>
<protein>
    <submittedName>
        <fullName evidence="1">Uncharacterized protein</fullName>
    </submittedName>
</protein>
<comment type="caution">
    <text evidence="1">The sequence shown here is derived from an EMBL/GenBank/DDBJ whole genome shotgun (WGS) entry which is preliminary data.</text>
</comment>
<evidence type="ECO:0000313" key="2">
    <source>
        <dbReference type="Proteomes" id="UP000326939"/>
    </source>
</evidence>
<sequence length="75" mass="8639">MNISSSSYNRLVRIRANPGIQFRGQADAVRANKEEDGKKELGKVIAFYQWFVKYQLQTKIICVCSTIILLCFRPL</sequence>